<keyword evidence="3" id="KW-1185">Reference proteome</keyword>
<organism evidence="2 3">
    <name type="scientific">Edaphobacter modestus</name>
    <dbReference type="NCBI Taxonomy" id="388466"/>
    <lineage>
        <taxon>Bacteria</taxon>
        <taxon>Pseudomonadati</taxon>
        <taxon>Acidobacteriota</taxon>
        <taxon>Terriglobia</taxon>
        <taxon>Terriglobales</taxon>
        <taxon>Acidobacteriaceae</taxon>
        <taxon>Edaphobacter</taxon>
    </lineage>
</organism>
<keyword evidence="1" id="KW-0732">Signal</keyword>
<evidence type="ECO:0000313" key="2">
    <source>
        <dbReference type="EMBL" id="RZU39928.1"/>
    </source>
</evidence>
<proteinExistence type="predicted"/>
<dbReference type="RefSeq" id="WP_130418072.1">
    <property type="nucleotide sequence ID" value="NZ_SHKW01000001.1"/>
</dbReference>
<evidence type="ECO:0000256" key="1">
    <source>
        <dbReference type="SAM" id="SignalP"/>
    </source>
</evidence>
<dbReference type="SUPFAM" id="SSF50998">
    <property type="entry name" value="Quinoprotein alcohol dehydrogenase-like"/>
    <property type="match status" value="1"/>
</dbReference>
<dbReference type="OrthoDB" id="5557059at2"/>
<dbReference type="Gene3D" id="2.140.10.10">
    <property type="entry name" value="Quinoprotein alcohol dehydrogenase-like superfamily"/>
    <property type="match status" value="1"/>
</dbReference>
<feature type="signal peptide" evidence="1">
    <location>
        <begin position="1"/>
        <end position="23"/>
    </location>
</feature>
<dbReference type="InterPro" id="IPR011047">
    <property type="entry name" value="Quinoprotein_ADH-like_sf"/>
</dbReference>
<gene>
    <name evidence="2" type="ORF">BDD14_1333</name>
</gene>
<sequence>MPNCRFSLPLLYMMIGVHSASHAQVLTAQYDNFRTGADLHETVLKPSNVNVRDFGKLFSRTVDGDVFAQPLYVPSLAIPGVGKRNVVFAATEHDSVYAFDVNGTRDAPLWKTSFVDPQHGTTTLTEDDVLCPFITPEVGITPTPVIDAASRTMYVLARTKEHGMFVQKLHALDITNGKEKPGSPVVISATVQGSGDGAVGGKISFDPLKENPRAALLLVGGEVYLTWASSCDVGPYHGWVMAYDAHTLQQRAVLNTSPDGGDAGIWQSDAGPAADNEGNVYVATGNGDFNGAKAGGRDFGDSVLKLRLEGQRLVVRDYFTPFNQKVMDAKDWDLGSQGPVLLPKQAGVHPHLLVVAGKEGKLYLLDRDKLGKFQEGFDSQIVQSVKGVKDAYGAAAYWNGHIFFTDRSDTTRDFAIENGLLVTKGMTARMSSPGATPIVSADGTRDAILWVVSTKEWNEAHTDRPAVLHAYDARDITHELYNSEQKSERDRADMTVRFAIPTIADGHMFIGARGRLDVYGLLNRDSRSQKWVRGRKPFGL</sequence>
<dbReference type="Proteomes" id="UP000292958">
    <property type="component" value="Unassembled WGS sequence"/>
</dbReference>
<comment type="caution">
    <text evidence="2">The sequence shown here is derived from an EMBL/GenBank/DDBJ whole genome shotgun (WGS) entry which is preliminary data.</text>
</comment>
<feature type="chain" id="PRO_5020595583" description="Pyrrolo-quinoline quinone" evidence="1">
    <location>
        <begin position="24"/>
        <end position="540"/>
    </location>
</feature>
<accession>A0A4Q7YR16</accession>
<dbReference type="AlphaFoldDB" id="A0A4Q7YR16"/>
<evidence type="ECO:0000313" key="3">
    <source>
        <dbReference type="Proteomes" id="UP000292958"/>
    </source>
</evidence>
<protein>
    <recommendedName>
        <fullName evidence="4">Pyrrolo-quinoline quinone</fullName>
    </recommendedName>
</protein>
<name>A0A4Q7YR16_9BACT</name>
<reference evidence="2 3" key="1">
    <citation type="submission" date="2019-02" db="EMBL/GenBank/DDBJ databases">
        <title>Genomic Encyclopedia of Archaeal and Bacterial Type Strains, Phase II (KMG-II): from individual species to whole genera.</title>
        <authorList>
            <person name="Goeker M."/>
        </authorList>
    </citation>
    <scope>NUCLEOTIDE SEQUENCE [LARGE SCALE GENOMIC DNA]</scope>
    <source>
        <strain evidence="2 3">DSM 18101</strain>
    </source>
</reference>
<evidence type="ECO:0008006" key="4">
    <source>
        <dbReference type="Google" id="ProtNLM"/>
    </source>
</evidence>
<dbReference type="EMBL" id="SHKW01000001">
    <property type="protein sequence ID" value="RZU39928.1"/>
    <property type="molecule type" value="Genomic_DNA"/>
</dbReference>